<dbReference type="Gene3D" id="3.90.550.10">
    <property type="entry name" value="Spore Coat Polysaccharide Biosynthesis Protein SpsA, Chain A"/>
    <property type="match status" value="1"/>
</dbReference>
<name>D8LMI7_ECTSI</name>
<evidence type="ECO:0000256" key="1">
    <source>
        <dbReference type="ARBA" id="ARBA00007677"/>
    </source>
</evidence>
<dbReference type="InterPro" id="IPR029044">
    <property type="entry name" value="Nucleotide-diphossugar_trans"/>
</dbReference>
<dbReference type="EMBL" id="FN648596">
    <property type="protein sequence ID" value="CBN77597.1"/>
    <property type="molecule type" value="Genomic_DNA"/>
</dbReference>
<keyword evidence="2 3" id="KW-0808">Transferase</keyword>
<protein>
    <submittedName>
        <fullName evidence="3">Glycolipid 2-alpha-mannosyltransferase, C-terminal, family GT15</fullName>
        <ecNumber evidence="3">2.4.1.131</ecNumber>
    </submittedName>
</protein>
<dbReference type="EC" id="2.4.1.131" evidence="3"/>
<evidence type="ECO:0000313" key="3">
    <source>
        <dbReference type="EMBL" id="CBN77597.1"/>
    </source>
</evidence>
<dbReference type="GO" id="GO:0006487">
    <property type="term" value="P:protein N-linked glycosylation"/>
    <property type="evidence" value="ECO:0007669"/>
    <property type="project" value="TreeGrafter"/>
</dbReference>
<dbReference type="eggNOG" id="KOG4472">
    <property type="taxonomic scope" value="Eukaryota"/>
</dbReference>
<evidence type="ECO:0000256" key="2">
    <source>
        <dbReference type="ARBA" id="ARBA00022679"/>
    </source>
</evidence>
<dbReference type="OrthoDB" id="184258at2759"/>
<dbReference type="AlphaFoldDB" id="D8LMI7"/>
<dbReference type="GO" id="GO:0000032">
    <property type="term" value="P:cell wall mannoprotein biosynthetic process"/>
    <property type="evidence" value="ECO:0007669"/>
    <property type="project" value="TreeGrafter"/>
</dbReference>
<dbReference type="InParanoid" id="D8LMI7"/>
<evidence type="ECO:0000313" key="4">
    <source>
        <dbReference type="Proteomes" id="UP000002630"/>
    </source>
</evidence>
<keyword evidence="3" id="KW-0328">Glycosyltransferase</keyword>
<dbReference type="PANTHER" id="PTHR31121">
    <property type="entry name" value="ALPHA-1,2 MANNOSYLTRANSFERASE KTR1"/>
    <property type="match status" value="1"/>
</dbReference>
<dbReference type="InterPro" id="IPR002685">
    <property type="entry name" value="Glyco_trans_15"/>
</dbReference>
<dbReference type="GO" id="GO:0004377">
    <property type="term" value="F:GDP-Man:Man(3)GlcNAc(2)-PP-Dol alpha-1,2-mannosyltransferase activity"/>
    <property type="evidence" value="ECO:0007669"/>
    <property type="project" value="UniProtKB-EC"/>
</dbReference>
<gene>
    <name evidence="3" type="ORF">Esi_0004_0229</name>
</gene>
<dbReference type="STRING" id="2880.D8LMI7"/>
<dbReference type="Pfam" id="PF01793">
    <property type="entry name" value="Glyco_transf_15"/>
    <property type="match status" value="1"/>
</dbReference>
<organism evidence="3 4">
    <name type="scientific">Ectocarpus siliculosus</name>
    <name type="common">Brown alga</name>
    <name type="synonym">Conferva siliculosa</name>
    <dbReference type="NCBI Taxonomy" id="2880"/>
    <lineage>
        <taxon>Eukaryota</taxon>
        <taxon>Sar</taxon>
        <taxon>Stramenopiles</taxon>
        <taxon>Ochrophyta</taxon>
        <taxon>PX clade</taxon>
        <taxon>Phaeophyceae</taxon>
        <taxon>Ectocarpales</taxon>
        <taxon>Ectocarpaceae</taxon>
        <taxon>Ectocarpus</taxon>
    </lineage>
</organism>
<proteinExistence type="inferred from homology"/>
<dbReference type="PANTHER" id="PTHR31121:SF6">
    <property type="entry name" value="ALPHA-1,2 MANNOSYLTRANSFERASE KTR1"/>
    <property type="match status" value="1"/>
</dbReference>
<sequence length="155" mass="17871">MSRFFAGAGYMLPFFDDFDFYFRLDSDSLCARPIPDHFSALEALAAAKSRAPYPRCEQEEGRARNSVDRTPEGAAIHHVPCRDRHFQAVPAFYTNFEVARIQMLRSSWYQDWFNAVDKTGSIFYNRWGDAPIRFLGLAMHLPADKILEVQGCRHD</sequence>
<accession>D8LMI7</accession>
<dbReference type="GO" id="GO:0016020">
    <property type="term" value="C:membrane"/>
    <property type="evidence" value="ECO:0007669"/>
    <property type="project" value="InterPro"/>
</dbReference>
<dbReference type="GO" id="GO:0005794">
    <property type="term" value="C:Golgi apparatus"/>
    <property type="evidence" value="ECO:0007669"/>
    <property type="project" value="TreeGrafter"/>
</dbReference>
<dbReference type="SUPFAM" id="SSF53448">
    <property type="entry name" value="Nucleotide-diphospho-sugar transferases"/>
    <property type="match status" value="1"/>
</dbReference>
<comment type="similarity">
    <text evidence="1">Belongs to the glycosyltransferase 15 family.</text>
</comment>
<keyword evidence="4" id="KW-1185">Reference proteome</keyword>
<reference evidence="3 4" key="1">
    <citation type="journal article" date="2010" name="Nature">
        <title>The Ectocarpus genome and the independent evolution of multicellularity in brown algae.</title>
        <authorList>
            <person name="Cock J.M."/>
            <person name="Sterck L."/>
            <person name="Rouze P."/>
            <person name="Scornet D."/>
            <person name="Allen A.E."/>
            <person name="Amoutzias G."/>
            <person name="Anthouard V."/>
            <person name="Artiguenave F."/>
            <person name="Aury J.M."/>
            <person name="Badger J.H."/>
            <person name="Beszteri B."/>
            <person name="Billiau K."/>
            <person name="Bonnet E."/>
            <person name="Bothwell J.H."/>
            <person name="Bowler C."/>
            <person name="Boyen C."/>
            <person name="Brownlee C."/>
            <person name="Carrano C.J."/>
            <person name="Charrier B."/>
            <person name="Cho G.Y."/>
            <person name="Coelho S.M."/>
            <person name="Collen J."/>
            <person name="Corre E."/>
            <person name="Da Silva C."/>
            <person name="Delage L."/>
            <person name="Delaroque N."/>
            <person name="Dittami S.M."/>
            <person name="Doulbeau S."/>
            <person name="Elias M."/>
            <person name="Farnham G."/>
            <person name="Gachon C.M."/>
            <person name="Gschloessl B."/>
            <person name="Heesch S."/>
            <person name="Jabbari K."/>
            <person name="Jubin C."/>
            <person name="Kawai H."/>
            <person name="Kimura K."/>
            <person name="Kloareg B."/>
            <person name="Kupper F.C."/>
            <person name="Lang D."/>
            <person name="Le Bail A."/>
            <person name="Leblanc C."/>
            <person name="Lerouge P."/>
            <person name="Lohr M."/>
            <person name="Lopez P.J."/>
            <person name="Martens C."/>
            <person name="Maumus F."/>
            <person name="Michel G."/>
            <person name="Miranda-Saavedra D."/>
            <person name="Morales J."/>
            <person name="Moreau H."/>
            <person name="Motomura T."/>
            <person name="Nagasato C."/>
            <person name="Napoli C.A."/>
            <person name="Nelson D.R."/>
            <person name="Nyvall-Collen P."/>
            <person name="Peters A.F."/>
            <person name="Pommier C."/>
            <person name="Potin P."/>
            <person name="Poulain J."/>
            <person name="Quesneville H."/>
            <person name="Read B."/>
            <person name="Rensing S.A."/>
            <person name="Ritter A."/>
            <person name="Rousvoal S."/>
            <person name="Samanta M."/>
            <person name="Samson G."/>
            <person name="Schroeder D.C."/>
            <person name="Segurens B."/>
            <person name="Strittmatter M."/>
            <person name="Tonon T."/>
            <person name="Tregear J.W."/>
            <person name="Valentin K."/>
            <person name="von Dassow P."/>
            <person name="Yamagishi T."/>
            <person name="Van de Peer Y."/>
            <person name="Wincker P."/>
        </authorList>
    </citation>
    <scope>NUCLEOTIDE SEQUENCE [LARGE SCALE GENOMIC DNA]</scope>
    <source>
        <strain evidence="4">Ec32 / CCAP1310/4</strain>
    </source>
</reference>
<dbReference type="Proteomes" id="UP000002630">
    <property type="component" value="Linkage Group LG03"/>
</dbReference>
<dbReference type="EMBL" id="FN649728">
    <property type="protein sequence ID" value="CBN77597.1"/>
    <property type="molecule type" value="Genomic_DNA"/>
</dbReference>